<evidence type="ECO:0000256" key="1">
    <source>
        <dbReference type="ARBA" id="ARBA00023002"/>
    </source>
</evidence>
<dbReference type="Pfam" id="PF20169">
    <property type="entry name" value="DUF6537"/>
    <property type="match status" value="1"/>
</dbReference>
<comment type="caution">
    <text evidence="4">The sequence shown here is derived from an EMBL/GenBank/DDBJ whole genome shotgun (WGS) entry which is preliminary data.</text>
</comment>
<organism evidence="4 5">
    <name type="scientific">Streptomyces malaysiensis</name>
    <dbReference type="NCBI Taxonomy" id="92644"/>
    <lineage>
        <taxon>Bacteria</taxon>
        <taxon>Bacillati</taxon>
        <taxon>Actinomycetota</taxon>
        <taxon>Actinomycetes</taxon>
        <taxon>Kitasatosporales</taxon>
        <taxon>Streptomycetaceae</taxon>
        <taxon>Streptomyces</taxon>
        <taxon>Streptomyces violaceusniger group</taxon>
    </lineage>
</organism>
<proteinExistence type="predicted"/>
<feature type="domain" description="DUF6537" evidence="3">
    <location>
        <begin position="87"/>
        <end position="129"/>
    </location>
</feature>
<keyword evidence="4" id="KW-0670">Pyruvate</keyword>
<dbReference type="EC" id="1.2.7.8" evidence="4"/>
<name>A0A7X6AUM8_STRMQ</name>
<keyword evidence="1 4" id="KW-0560">Oxidoreductase</keyword>
<evidence type="ECO:0000259" key="3">
    <source>
        <dbReference type="Pfam" id="PF20169"/>
    </source>
</evidence>
<accession>A0A7X6AUM8</accession>
<gene>
    <name evidence="4" type="ORF">SMALB_0175</name>
</gene>
<feature type="region of interest" description="Disordered" evidence="2">
    <location>
        <begin position="125"/>
        <end position="160"/>
    </location>
</feature>
<dbReference type="InterPro" id="IPR002869">
    <property type="entry name" value="Pyrv_flavodox_OxRed_cen"/>
</dbReference>
<dbReference type="AlphaFoldDB" id="A0A7X6AUM8"/>
<evidence type="ECO:0000313" key="5">
    <source>
        <dbReference type="Proteomes" id="UP000536624"/>
    </source>
</evidence>
<dbReference type="SUPFAM" id="SSF53323">
    <property type="entry name" value="Pyruvate-ferredoxin oxidoreductase, PFOR, domain III"/>
    <property type="match status" value="1"/>
</dbReference>
<dbReference type="RefSeq" id="WP_167499426.1">
    <property type="nucleotide sequence ID" value="NZ_JAALLH010000001.1"/>
</dbReference>
<evidence type="ECO:0000256" key="2">
    <source>
        <dbReference type="SAM" id="MobiDB-lite"/>
    </source>
</evidence>
<dbReference type="GO" id="GO:0043805">
    <property type="term" value="F:indolepyruvate ferredoxin oxidoreductase activity"/>
    <property type="evidence" value="ECO:0007669"/>
    <property type="project" value="UniProtKB-EC"/>
</dbReference>
<evidence type="ECO:0000313" key="4">
    <source>
        <dbReference type="EMBL" id="NIY62271.1"/>
    </source>
</evidence>
<dbReference type="EMBL" id="JAALLH010000001">
    <property type="protein sequence ID" value="NIY62271.1"/>
    <property type="molecule type" value="Genomic_DNA"/>
</dbReference>
<sequence>MDAQRLAEQLFGDHMPANMLLLGAAYQHGCLPVSARAVEAAIGLNGASVPKSLAAFRWGRAIVNAPGAIRWADIPPQPITTFVSATLEEAVALRAEDLTGYQNRAYAERYHRAVKAVTVVATKRAGHPEEPVTRGLNSPPSVIAAGPTDSEELRLSPGVR</sequence>
<dbReference type="Gene3D" id="3.40.920.10">
    <property type="entry name" value="Pyruvate-ferredoxin oxidoreductase, PFOR, domain III"/>
    <property type="match status" value="1"/>
</dbReference>
<dbReference type="InterPro" id="IPR046667">
    <property type="entry name" value="DUF6537"/>
</dbReference>
<protein>
    <submittedName>
        <fullName evidence="4">Indolepyruvate ferredoxin oxidoreductase</fullName>
        <ecNumber evidence="4">1.2.7.8</ecNumber>
    </submittedName>
</protein>
<reference evidence="4 5" key="1">
    <citation type="submission" date="2020-02" db="EMBL/GenBank/DDBJ databases">
        <title>Streptomyces malaysiensis DSM14702 (JHCC583434, PFL_A843) Genome sequencing and assembly.</title>
        <authorList>
            <person name="Samborskyy M."/>
        </authorList>
    </citation>
    <scope>NUCLEOTIDE SEQUENCE [LARGE SCALE GENOMIC DNA]</scope>
    <source>
        <strain evidence="4 5">DSM 14702</strain>
    </source>
</reference>
<dbReference type="Proteomes" id="UP000536624">
    <property type="component" value="Unassembled WGS sequence"/>
</dbReference>